<accession>A0A383D806</accession>
<dbReference type="EMBL" id="UINC01215101">
    <property type="protein sequence ID" value="SVE40632.1"/>
    <property type="molecule type" value="Genomic_DNA"/>
</dbReference>
<reference evidence="1" key="1">
    <citation type="submission" date="2018-05" db="EMBL/GenBank/DDBJ databases">
        <authorList>
            <person name="Lanie J.A."/>
            <person name="Ng W.-L."/>
            <person name="Kazmierczak K.M."/>
            <person name="Andrzejewski T.M."/>
            <person name="Davidsen T.M."/>
            <person name="Wayne K.J."/>
            <person name="Tettelin H."/>
            <person name="Glass J.I."/>
            <person name="Rusch D."/>
            <person name="Podicherti R."/>
            <person name="Tsui H.-C.T."/>
            <person name="Winkler M.E."/>
        </authorList>
    </citation>
    <scope>NUCLEOTIDE SEQUENCE</scope>
</reference>
<organism evidence="1">
    <name type="scientific">marine metagenome</name>
    <dbReference type="NCBI Taxonomy" id="408172"/>
    <lineage>
        <taxon>unclassified sequences</taxon>
        <taxon>metagenomes</taxon>
        <taxon>ecological metagenomes</taxon>
    </lineage>
</organism>
<feature type="non-terminal residue" evidence="1">
    <location>
        <position position="23"/>
    </location>
</feature>
<proteinExistence type="predicted"/>
<gene>
    <name evidence="1" type="ORF">METZ01_LOCUS493486</name>
</gene>
<name>A0A383D806_9ZZZZ</name>
<sequence length="23" mass="2235">MGLLSTITSAAGTLLGGDTLKDV</sequence>
<protein>
    <submittedName>
        <fullName evidence="1">Uncharacterized protein</fullName>
    </submittedName>
</protein>
<dbReference type="AlphaFoldDB" id="A0A383D806"/>
<evidence type="ECO:0000313" key="1">
    <source>
        <dbReference type="EMBL" id="SVE40632.1"/>
    </source>
</evidence>